<keyword evidence="10" id="KW-1185">Reference proteome</keyword>
<evidence type="ECO:0000256" key="3">
    <source>
        <dbReference type="ARBA" id="ARBA00022723"/>
    </source>
</evidence>
<dbReference type="GO" id="GO:0005525">
    <property type="term" value="F:GTP binding"/>
    <property type="evidence" value="ECO:0007669"/>
    <property type="project" value="UniProtKB-KW"/>
</dbReference>
<dbReference type="RefSeq" id="WP_024022582.1">
    <property type="nucleotide sequence ID" value="NZ_AYOZ01000001.1"/>
</dbReference>
<keyword evidence="2" id="KW-0808">Transferase</keyword>
<dbReference type="GO" id="GO:0016779">
    <property type="term" value="F:nucleotidyltransferase activity"/>
    <property type="evidence" value="ECO:0007669"/>
    <property type="project" value="TreeGrafter"/>
</dbReference>
<dbReference type="EMBL" id="AYOZ01000001">
    <property type="protein sequence ID" value="ETI62500.1"/>
    <property type="molecule type" value="Genomic_DNA"/>
</dbReference>
<dbReference type="SUPFAM" id="SSF53448">
    <property type="entry name" value="Nucleotide-diphospho-sugar transferases"/>
    <property type="match status" value="1"/>
</dbReference>
<keyword evidence="1" id="KW-0963">Cytoplasm</keyword>
<gene>
    <name evidence="9" type="ORF">D104_01795</name>
</gene>
<comment type="caution">
    <text evidence="9">The sequence shown here is derived from an EMBL/GenBank/DDBJ whole genome shotgun (WGS) entry which is preliminary data.</text>
</comment>
<sequence>MTLSGAVLAGGKGERMLSQDKGLMLYQSVPMALLVARVLRDVASVVFLNANRNLDSYGALGFDVVSDGPDYQNKGPLSGLLACLVFANTSHLLISPCDTPCISRDAFVRLEEASKVFPDRIQYLADGFGGHPLHAILPVESSLACLKRFLDKGERYSVMAFYEAFGCDSVLWDKSEELLNVNTPDLLS</sequence>
<evidence type="ECO:0000259" key="8">
    <source>
        <dbReference type="Pfam" id="PF12804"/>
    </source>
</evidence>
<protein>
    <submittedName>
        <fullName evidence="9">Molybdopterin-guanine dinucleotide biosynthesis protein MobA</fullName>
    </submittedName>
</protein>
<dbReference type="Proteomes" id="UP000018857">
    <property type="component" value="Unassembled WGS sequence"/>
</dbReference>
<dbReference type="Pfam" id="PF12804">
    <property type="entry name" value="NTP_transf_3"/>
    <property type="match status" value="1"/>
</dbReference>
<feature type="domain" description="MobA-like NTP transferase" evidence="8">
    <location>
        <begin position="5"/>
        <end position="159"/>
    </location>
</feature>
<dbReference type="PATRIC" id="fig|1208321.3.peg.368"/>
<dbReference type="GO" id="GO:1902758">
    <property type="term" value="P:bis(molybdopterin guanine dinucleotide)molybdenum biosynthetic process"/>
    <property type="evidence" value="ECO:0007669"/>
    <property type="project" value="TreeGrafter"/>
</dbReference>
<evidence type="ECO:0000313" key="10">
    <source>
        <dbReference type="Proteomes" id="UP000018857"/>
    </source>
</evidence>
<dbReference type="Gene3D" id="3.90.550.10">
    <property type="entry name" value="Spore Coat Polysaccharide Biosynthesis Protein SpsA, Chain A"/>
    <property type="match status" value="1"/>
</dbReference>
<evidence type="ECO:0000313" key="9">
    <source>
        <dbReference type="EMBL" id="ETI62500.1"/>
    </source>
</evidence>
<name>W1S0B3_9GAMM</name>
<evidence type="ECO:0000256" key="5">
    <source>
        <dbReference type="ARBA" id="ARBA00022842"/>
    </source>
</evidence>
<evidence type="ECO:0000256" key="6">
    <source>
        <dbReference type="ARBA" id="ARBA00023134"/>
    </source>
</evidence>
<dbReference type="AlphaFoldDB" id="W1S0B3"/>
<proteinExistence type="predicted"/>
<dbReference type="InterPro" id="IPR029044">
    <property type="entry name" value="Nucleotide-diphossugar_trans"/>
</dbReference>
<dbReference type="eggNOG" id="COG0746">
    <property type="taxonomic scope" value="Bacteria"/>
</dbReference>
<dbReference type="PANTHER" id="PTHR19136">
    <property type="entry name" value="MOLYBDENUM COFACTOR GUANYLYLTRANSFERASE"/>
    <property type="match status" value="1"/>
</dbReference>
<dbReference type="GO" id="GO:0046872">
    <property type="term" value="F:metal ion binding"/>
    <property type="evidence" value="ECO:0007669"/>
    <property type="project" value="UniProtKB-KW"/>
</dbReference>
<evidence type="ECO:0000256" key="4">
    <source>
        <dbReference type="ARBA" id="ARBA00022741"/>
    </source>
</evidence>
<dbReference type="InterPro" id="IPR025877">
    <property type="entry name" value="MobA-like_NTP_Trfase"/>
</dbReference>
<keyword evidence="3" id="KW-0479">Metal-binding</keyword>
<keyword evidence="4" id="KW-0547">Nucleotide-binding</keyword>
<keyword evidence="5" id="KW-0460">Magnesium</keyword>
<dbReference type="PANTHER" id="PTHR19136:SF81">
    <property type="entry name" value="MOLYBDENUM COFACTOR GUANYLYLTRANSFERASE"/>
    <property type="match status" value="1"/>
</dbReference>
<dbReference type="CDD" id="cd02503">
    <property type="entry name" value="MobA"/>
    <property type="match status" value="1"/>
</dbReference>
<evidence type="ECO:0000256" key="1">
    <source>
        <dbReference type="ARBA" id="ARBA00022490"/>
    </source>
</evidence>
<evidence type="ECO:0000256" key="2">
    <source>
        <dbReference type="ARBA" id="ARBA00022679"/>
    </source>
</evidence>
<keyword evidence="6" id="KW-0342">GTP-binding</keyword>
<dbReference type="STRING" id="1208321.D104_01795"/>
<dbReference type="InterPro" id="IPR013482">
    <property type="entry name" value="Molybde_CF_guanTrfase"/>
</dbReference>
<accession>W1S0B3</accession>
<evidence type="ECO:0000256" key="7">
    <source>
        <dbReference type="ARBA" id="ARBA00023150"/>
    </source>
</evidence>
<keyword evidence="7" id="KW-0501">Molybdenum cofactor biosynthesis</keyword>
<organism evidence="9 10">
    <name type="scientific">Marinomonas profundimaris</name>
    <dbReference type="NCBI Taxonomy" id="1208321"/>
    <lineage>
        <taxon>Bacteria</taxon>
        <taxon>Pseudomonadati</taxon>
        <taxon>Pseudomonadota</taxon>
        <taxon>Gammaproteobacteria</taxon>
        <taxon>Oceanospirillales</taxon>
        <taxon>Oceanospirillaceae</taxon>
        <taxon>Marinomonas</taxon>
    </lineage>
</organism>
<reference evidence="9 10" key="1">
    <citation type="journal article" date="2014" name="Genome Announc.">
        <title>Draft Genome Sequence of Marinomonas sp. Strain D104, a Polycyclic Aromatic Hydrocarbon-Degrading Bacterium from the Deep-Sea Sediment of the Arctic Ocean.</title>
        <authorList>
            <person name="Dong C."/>
            <person name="Bai X."/>
            <person name="Lai Q."/>
            <person name="Xie Y."/>
            <person name="Chen X."/>
            <person name="Shao Z."/>
        </authorList>
    </citation>
    <scope>NUCLEOTIDE SEQUENCE [LARGE SCALE GENOMIC DNA]</scope>
    <source>
        <strain evidence="9 10">D104</strain>
    </source>
</reference>